<gene>
    <name evidence="6" type="ORF">C8N30_0329</name>
</gene>
<organism evidence="6 7">
    <name type="scientific">Sulfitobacter guttiformis</name>
    <dbReference type="NCBI Taxonomy" id="74349"/>
    <lineage>
        <taxon>Bacteria</taxon>
        <taxon>Pseudomonadati</taxon>
        <taxon>Pseudomonadota</taxon>
        <taxon>Alphaproteobacteria</taxon>
        <taxon>Rhodobacterales</taxon>
        <taxon>Roseobacteraceae</taxon>
        <taxon>Sulfitobacter</taxon>
    </lineage>
</organism>
<dbReference type="Pfam" id="PF01124">
    <property type="entry name" value="MAPEG"/>
    <property type="match status" value="1"/>
</dbReference>
<evidence type="ECO:0000313" key="6">
    <source>
        <dbReference type="EMBL" id="RKE95790.1"/>
    </source>
</evidence>
<comment type="subcellular location">
    <subcellularLocation>
        <location evidence="1">Membrane</location>
    </subcellularLocation>
</comment>
<name>A0A420DNK9_9RHOB</name>
<accession>A0A420DNK9</accession>
<keyword evidence="3 5" id="KW-1133">Transmembrane helix</keyword>
<evidence type="ECO:0000256" key="3">
    <source>
        <dbReference type="ARBA" id="ARBA00022989"/>
    </source>
</evidence>
<evidence type="ECO:0000256" key="4">
    <source>
        <dbReference type="ARBA" id="ARBA00023136"/>
    </source>
</evidence>
<reference evidence="6 7" key="1">
    <citation type="submission" date="2018-09" db="EMBL/GenBank/DDBJ databases">
        <title>Genomic Encyclopedia of Archaeal and Bacterial Type Strains, Phase II (KMG-II): from individual species to whole genera.</title>
        <authorList>
            <person name="Goeker M."/>
        </authorList>
    </citation>
    <scope>NUCLEOTIDE SEQUENCE [LARGE SCALE GENOMIC DNA]</scope>
    <source>
        <strain evidence="6 7">DSM 11458</strain>
    </source>
</reference>
<feature type="transmembrane region" description="Helical" evidence="5">
    <location>
        <begin position="107"/>
        <end position="127"/>
    </location>
</feature>
<dbReference type="InterPro" id="IPR001129">
    <property type="entry name" value="Membr-assoc_MAPEG"/>
</dbReference>
<dbReference type="Gene3D" id="1.20.120.550">
    <property type="entry name" value="Membrane associated eicosanoid/glutathione metabolism-like domain"/>
    <property type="match status" value="1"/>
</dbReference>
<proteinExistence type="predicted"/>
<feature type="transmembrane region" description="Helical" evidence="5">
    <location>
        <begin position="57"/>
        <end position="86"/>
    </location>
</feature>
<dbReference type="Proteomes" id="UP000284407">
    <property type="component" value="Unassembled WGS sequence"/>
</dbReference>
<keyword evidence="4 5" id="KW-0472">Membrane</keyword>
<evidence type="ECO:0000256" key="1">
    <source>
        <dbReference type="ARBA" id="ARBA00004370"/>
    </source>
</evidence>
<evidence type="ECO:0000256" key="5">
    <source>
        <dbReference type="SAM" id="Phobius"/>
    </source>
</evidence>
<comment type="caution">
    <text evidence="6">The sequence shown here is derived from an EMBL/GenBank/DDBJ whole genome shotgun (WGS) entry which is preliminary data.</text>
</comment>
<dbReference type="PANTHER" id="PTHR35814:SF1">
    <property type="entry name" value="GLUTATHIONE S-TRANSFERASE-RELATED"/>
    <property type="match status" value="1"/>
</dbReference>
<dbReference type="SUPFAM" id="SSF161084">
    <property type="entry name" value="MAPEG domain-like"/>
    <property type="match status" value="1"/>
</dbReference>
<sequence length="128" mass="13440">MLIITPIYAGLLALVFAVLSALVVRQRVTLSKAADKTDEATLQTAVRVQANFAEYVPLAVILMICAELLGAPSVAVHVMGISLLAGRLCHAIGMSATPQIGVLRASGFLLTFFMLVLSALAVLVHALL</sequence>
<evidence type="ECO:0000256" key="2">
    <source>
        <dbReference type="ARBA" id="ARBA00022692"/>
    </source>
</evidence>
<evidence type="ECO:0008006" key="8">
    <source>
        <dbReference type="Google" id="ProtNLM"/>
    </source>
</evidence>
<evidence type="ECO:0000313" key="7">
    <source>
        <dbReference type="Proteomes" id="UP000284407"/>
    </source>
</evidence>
<keyword evidence="7" id="KW-1185">Reference proteome</keyword>
<dbReference type="STRING" id="1443111.Z949_2288"/>
<dbReference type="AlphaFoldDB" id="A0A420DNK9"/>
<protein>
    <recommendedName>
        <fullName evidence="8">Glutathione S-transferase</fullName>
    </recommendedName>
</protein>
<dbReference type="RefSeq" id="WP_025062746.1">
    <property type="nucleotide sequence ID" value="NZ_RAQK01000001.1"/>
</dbReference>
<keyword evidence="2 5" id="KW-0812">Transmembrane</keyword>
<dbReference type="PANTHER" id="PTHR35814">
    <property type="match status" value="1"/>
</dbReference>
<dbReference type="GO" id="GO:0016020">
    <property type="term" value="C:membrane"/>
    <property type="evidence" value="ECO:0007669"/>
    <property type="project" value="UniProtKB-SubCell"/>
</dbReference>
<dbReference type="EMBL" id="RAQK01000001">
    <property type="protein sequence ID" value="RKE95790.1"/>
    <property type="molecule type" value="Genomic_DNA"/>
</dbReference>
<dbReference type="InterPro" id="IPR023352">
    <property type="entry name" value="MAPEG-like_dom_sf"/>
</dbReference>